<dbReference type="EMBL" id="PVNA01000014">
    <property type="protein sequence ID" value="PRX10587.1"/>
    <property type="molecule type" value="Genomic_DNA"/>
</dbReference>
<proteinExistence type="predicted"/>
<reference evidence="1 3" key="1">
    <citation type="submission" date="2014-07" db="EMBL/GenBank/DDBJ databases">
        <title>Draft genome sequence of Nonlabens ulvanivorans, an ulvan degrading bacterium.</title>
        <authorList>
            <person name="Kopel M."/>
            <person name="Helbert W."/>
            <person name="Henrissat B."/>
            <person name="Doniger T."/>
            <person name="Banin E."/>
        </authorList>
    </citation>
    <scope>NUCLEOTIDE SEQUENCE [LARGE SCALE GENOMIC DNA]</scope>
    <source>
        <strain evidence="1 3">PLR</strain>
    </source>
</reference>
<keyword evidence="4" id="KW-1185">Reference proteome</keyword>
<dbReference type="Proteomes" id="UP000239997">
    <property type="component" value="Unassembled WGS sequence"/>
</dbReference>
<evidence type="ECO:0000313" key="1">
    <source>
        <dbReference type="EMBL" id="KEZ91968.1"/>
    </source>
</evidence>
<evidence type="ECO:0000313" key="2">
    <source>
        <dbReference type="EMBL" id="PRX10587.1"/>
    </source>
</evidence>
<dbReference type="RefSeq" id="WP_036585594.1">
    <property type="nucleotide sequence ID" value="NZ_JPJI01000038.1"/>
</dbReference>
<dbReference type="AlphaFoldDB" id="A0A084JSN4"/>
<evidence type="ECO:0000313" key="3">
    <source>
        <dbReference type="Proteomes" id="UP000028531"/>
    </source>
</evidence>
<protein>
    <submittedName>
        <fullName evidence="1">Uncharacterized protein</fullName>
    </submittedName>
</protein>
<sequence>MLNKFINCYNNYITSKREYFHRQGIYNEGYDLIVEKKQFEKNDFKLIDLVQKYAFESSAQIPEFFVLDDCLRNSINPNWIAFAEYLGRNWFYTFDTENNNVFLVNQENNKKVFECAINDDFFLQSMCIILNIESIRFRKNLEIIQDGYLREKFAECVTISGNSLSEDFFKFIIGL</sequence>
<name>A0A084JSN4_NONUL</name>
<dbReference type="EMBL" id="JPJI01000038">
    <property type="protein sequence ID" value="KEZ91968.1"/>
    <property type="molecule type" value="Genomic_DNA"/>
</dbReference>
<reference evidence="2 4" key="2">
    <citation type="submission" date="2018-03" db="EMBL/GenBank/DDBJ databases">
        <title>Genomic Encyclopedia of Archaeal and Bacterial Type Strains, Phase II (KMG-II): from individual species to whole genera.</title>
        <authorList>
            <person name="Goeker M."/>
        </authorList>
    </citation>
    <scope>NUCLEOTIDE SEQUENCE [LARGE SCALE GENOMIC DNA]</scope>
    <source>
        <strain evidence="2 4">DSM 22727</strain>
    </source>
</reference>
<gene>
    <name evidence="1" type="ORF">IL45_14820</name>
    <name evidence="2" type="ORF">LY02_02889</name>
</gene>
<evidence type="ECO:0000313" key="4">
    <source>
        <dbReference type="Proteomes" id="UP000239997"/>
    </source>
</evidence>
<organism evidence="1 3">
    <name type="scientific">Nonlabens ulvanivorans</name>
    <name type="common">Persicivirga ulvanivorans</name>
    <dbReference type="NCBI Taxonomy" id="906888"/>
    <lineage>
        <taxon>Bacteria</taxon>
        <taxon>Pseudomonadati</taxon>
        <taxon>Bacteroidota</taxon>
        <taxon>Flavobacteriia</taxon>
        <taxon>Flavobacteriales</taxon>
        <taxon>Flavobacteriaceae</taxon>
        <taxon>Nonlabens</taxon>
    </lineage>
</organism>
<accession>A0A084JSN4</accession>
<dbReference type="Proteomes" id="UP000028531">
    <property type="component" value="Unassembled WGS sequence"/>
</dbReference>
<comment type="caution">
    <text evidence="1">The sequence shown here is derived from an EMBL/GenBank/DDBJ whole genome shotgun (WGS) entry which is preliminary data.</text>
</comment>